<evidence type="ECO:0000313" key="1">
    <source>
        <dbReference type="EMBL" id="SUC31079.1"/>
    </source>
</evidence>
<dbReference type="AlphaFoldDB" id="A0A379FQQ2"/>
<organism evidence="1 2">
    <name type="scientific">Providencia rettgeri</name>
    <dbReference type="NCBI Taxonomy" id="587"/>
    <lineage>
        <taxon>Bacteria</taxon>
        <taxon>Pseudomonadati</taxon>
        <taxon>Pseudomonadota</taxon>
        <taxon>Gammaproteobacteria</taxon>
        <taxon>Enterobacterales</taxon>
        <taxon>Morganellaceae</taxon>
        <taxon>Providencia</taxon>
    </lineage>
</organism>
<name>A0A379FQQ2_PRORE</name>
<gene>
    <name evidence="1" type="ORF">NCTC11801_02026</name>
</gene>
<dbReference type="Proteomes" id="UP000254208">
    <property type="component" value="Unassembled WGS sequence"/>
</dbReference>
<sequence length="112" mass="12006">MSKLRELILKITANSSGFQAEISKASRISSDFYKNASGGSRQLRQELAQQKKALSEINSQLSSVAMTAKTSAGALVGFFSASAAISTIDEWGANVRSYHYGSKIRGRLGTTL</sequence>
<dbReference type="EMBL" id="UGTZ01000001">
    <property type="protein sequence ID" value="SUC31079.1"/>
    <property type="molecule type" value="Genomic_DNA"/>
</dbReference>
<protein>
    <submittedName>
        <fullName evidence="1">Phage-related minor tail protein</fullName>
    </submittedName>
</protein>
<accession>A0A379FQQ2</accession>
<reference evidence="1 2" key="1">
    <citation type="submission" date="2018-06" db="EMBL/GenBank/DDBJ databases">
        <authorList>
            <consortium name="Pathogen Informatics"/>
            <person name="Doyle S."/>
        </authorList>
    </citation>
    <scope>NUCLEOTIDE SEQUENCE [LARGE SCALE GENOMIC DNA]</scope>
    <source>
        <strain evidence="1 2">NCTC11801</strain>
    </source>
</reference>
<proteinExistence type="predicted"/>
<evidence type="ECO:0000313" key="2">
    <source>
        <dbReference type="Proteomes" id="UP000254208"/>
    </source>
</evidence>